<evidence type="ECO:0000313" key="1">
    <source>
        <dbReference type="EMBL" id="JAH41767.1"/>
    </source>
</evidence>
<dbReference type="AlphaFoldDB" id="A0A0E9SKM7"/>
<organism evidence="1">
    <name type="scientific">Anguilla anguilla</name>
    <name type="common">European freshwater eel</name>
    <name type="synonym">Muraena anguilla</name>
    <dbReference type="NCBI Taxonomy" id="7936"/>
    <lineage>
        <taxon>Eukaryota</taxon>
        <taxon>Metazoa</taxon>
        <taxon>Chordata</taxon>
        <taxon>Craniata</taxon>
        <taxon>Vertebrata</taxon>
        <taxon>Euteleostomi</taxon>
        <taxon>Actinopterygii</taxon>
        <taxon>Neopterygii</taxon>
        <taxon>Teleostei</taxon>
        <taxon>Anguilliformes</taxon>
        <taxon>Anguillidae</taxon>
        <taxon>Anguilla</taxon>
    </lineage>
</organism>
<name>A0A0E9SKM7_ANGAN</name>
<protein>
    <submittedName>
        <fullName evidence="1">Uncharacterized protein</fullName>
    </submittedName>
</protein>
<reference evidence="1" key="1">
    <citation type="submission" date="2014-11" db="EMBL/GenBank/DDBJ databases">
        <authorList>
            <person name="Amaro Gonzalez C."/>
        </authorList>
    </citation>
    <scope>NUCLEOTIDE SEQUENCE</scope>
</reference>
<reference evidence="1" key="2">
    <citation type="journal article" date="2015" name="Fish Shellfish Immunol.">
        <title>Early steps in the European eel (Anguilla anguilla)-Vibrio vulnificus interaction in the gills: Role of the RtxA13 toxin.</title>
        <authorList>
            <person name="Callol A."/>
            <person name="Pajuelo D."/>
            <person name="Ebbesson L."/>
            <person name="Teles M."/>
            <person name="MacKenzie S."/>
            <person name="Amaro C."/>
        </authorList>
    </citation>
    <scope>NUCLEOTIDE SEQUENCE</scope>
</reference>
<dbReference type="EMBL" id="GBXM01066810">
    <property type="protein sequence ID" value="JAH41767.1"/>
    <property type="molecule type" value="Transcribed_RNA"/>
</dbReference>
<sequence length="52" mass="5799">MTVPTGILSACTREVAVSNWRIPVKLSHSPHFKCWTLLPSAGQKSTITFLTW</sequence>
<accession>A0A0E9SKM7</accession>
<proteinExistence type="predicted"/>